<protein>
    <recommendedName>
        <fullName evidence="4">Glycosyltransferase 2-like domain-containing protein</fullName>
    </recommendedName>
</protein>
<dbReference type="Gene3D" id="3.90.550.10">
    <property type="entry name" value="Spore Coat Polysaccharide Biosynthesis Protein SpsA, Chain A"/>
    <property type="match status" value="1"/>
</dbReference>
<dbReference type="STRING" id="1802668.A2831_03415"/>
<proteinExistence type="inferred from homology"/>
<keyword evidence="3" id="KW-0808">Transferase</keyword>
<dbReference type="AlphaFoldDB" id="A0A1F8EXG9"/>
<evidence type="ECO:0000256" key="3">
    <source>
        <dbReference type="ARBA" id="ARBA00022679"/>
    </source>
</evidence>
<evidence type="ECO:0000256" key="2">
    <source>
        <dbReference type="ARBA" id="ARBA00022676"/>
    </source>
</evidence>
<dbReference type="PANTHER" id="PTHR43179:SF12">
    <property type="entry name" value="GALACTOFURANOSYLTRANSFERASE GLFT2"/>
    <property type="match status" value="1"/>
</dbReference>
<dbReference type="InterPro" id="IPR001173">
    <property type="entry name" value="Glyco_trans_2-like"/>
</dbReference>
<sequence>MSNSIVTINLVVYNGGKDIRQCLDSVLAQTHPHELIEVNILDNASTDDTVQKINNWKLEIVNRKFKFNFIQSKKNLGMWPGQEELLKYSHGEYVVALSVDVVLDKDFIKNAVEIMEQDETIGGLQAKVYKYEFPFIQNTKYETLDTIGFEIFRSRRIVNIAHGEIDRGQYNSQREIFATEGAVPIYRRSALEDCRLKNQNNKIVDHDYFWYGDDLDLPWRMRIFGWKQVYAPSVIAYHDRKTTKGVAGGWKKFIKIRKAVPMFKRRLDWRNTTITIIKNDFAVNLWRDWPYIFWRQIRLWAYFLLFEPPMFLEIFKVAKMLPTMLKRRKEIMQKARITAKDFRQWIR</sequence>
<dbReference type="Proteomes" id="UP000177507">
    <property type="component" value="Unassembled WGS sequence"/>
</dbReference>
<keyword evidence="2" id="KW-0328">Glycosyltransferase</keyword>
<gene>
    <name evidence="5" type="ORF">A2831_03415</name>
</gene>
<evidence type="ECO:0000313" key="5">
    <source>
        <dbReference type="EMBL" id="OGN05567.1"/>
    </source>
</evidence>
<dbReference type="PANTHER" id="PTHR43179">
    <property type="entry name" value="RHAMNOSYLTRANSFERASE WBBL"/>
    <property type="match status" value="1"/>
</dbReference>
<dbReference type="EMBL" id="MGJI01000007">
    <property type="protein sequence ID" value="OGN05567.1"/>
    <property type="molecule type" value="Genomic_DNA"/>
</dbReference>
<evidence type="ECO:0000256" key="1">
    <source>
        <dbReference type="ARBA" id="ARBA00006739"/>
    </source>
</evidence>
<accession>A0A1F8EXG9</accession>
<dbReference type="SUPFAM" id="SSF53448">
    <property type="entry name" value="Nucleotide-diphospho-sugar transferases"/>
    <property type="match status" value="1"/>
</dbReference>
<dbReference type="Pfam" id="PF00535">
    <property type="entry name" value="Glycos_transf_2"/>
    <property type="match status" value="1"/>
</dbReference>
<evidence type="ECO:0000313" key="6">
    <source>
        <dbReference type="Proteomes" id="UP000177507"/>
    </source>
</evidence>
<dbReference type="GO" id="GO:0016757">
    <property type="term" value="F:glycosyltransferase activity"/>
    <property type="evidence" value="ECO:0007669"/>
    <property type="project" value="UniProtKB-KW"/>
</dbReference>
<organism evidence="5 6">
    <name type="scientific">Candidatus Yanofskybacteria bacterium RIFCSPHIGHO2_01_FULL_44_17</name>
    <dbReference type="NCBI Taxonomy" id="1802668"/>
    <lineage>
        <taxon>Bacteria</taxon>
        <taxon>Candidatus Yanofskyibacteriota</taxon>
    </lineage>
</organism>
<feature type="domain" description="Glycosyltransferase 2-like" evidence="4">
    <location>
        <begin position="10"/>
        <end position="159"/>
    </location>
</feature>
<comment type="caution">
    <text evidence="5">The sequence shown here is derived from an EMBL/GenBank/DDBJ whole genome shotgun (WGS) entry which is preliminary data.</text>
</comment>
<reference evidence="5 6" key="1">
    <citation type="journal article" date="2016" name="Nat. Commun.">
        <title>Thousands of microbial genomes shed light on interconnected biogeochemical processes in an aquifer system.</title>
        <authorList>
            <person name="Anantharaman K."/>
            <person name="Brown C.T."/>
            <person name="Hug L.A."/>
            <person name="Sharon I."/>
            <person name="Castelle C.J."/>
            <person name="Probst A.J."/>
            <person name="Thomas B.C."/>
            <person name="Singh A."/>
            <person name="Wilkins M.J."/>
            <person name="Karaoz U."/>
            <person name="Brodie E.L."/>
            <person name="Williams K.H."/>
            <person name="Hubbard S.S."/>
            <person name="Banfield J.F."/>
        </authorList>
    </citation>
    <scope>NUCLEOTIDE SEQUENCE [LARGE SCALE GENOMIC DNA]</scope>
</reference>
<comment type="similarity">
    <text evidence="1">Belongs to the glycosyltransferase 2 family.</text>
</comment>
<evidence type="ECO:0000259" key="4">
    <source>
        <dbReference type="Pfam" id="PF00535"/>
    </source>
</evidence>
<name>A0A1F8EXG9_9BACT</name>
<dbReference type="InterPro" id="IPR029044">
    <property type="entry name" value="Nucleotide-diphossugar_trans"/>
</dbReference>